<dbReference type="InterPro" id="IPR001107">
    <property type="entry name" value="Band_7"/>
</dbReference>
<dbReference type="InterPro" id="IPR043202">
    <property type="entry name" value="Band-7_stomatin-like"/>
</dbReference>
<dbReference type="Gene3D" id="6.10.250.2090">
    <property type="match status" value="1"/>
</dbReference>
<dbReference type="CDD" id="cd08826">
    <property type="entry name" value="SPFH_eoslipins_u1"/>
    <property type="match status" value="1"/>
</dbReference>
<dbReference type="Proteomes" id="UP000072421">
    <property type="component" value="Chromosome"/>
</dbReference>
<sequence>MPWNFAWFGLAAIIFILLILLNAAIYIFREYERCVVFTLGRFSGVRGPGLVLLVPAIQQLVRVDLRTVVLEVPTQDVISRDNVSVRVNAVVYFRVVDPKKAIVEVANFFNATSQLSQTMLRSVLGKHQLDDMLAEREKLNLAIQQALDAQTDSWGIKVSNVEIKQVDLTESMIRAIARQAEAERERRAKVIHAEGELQASEKLYQAAHVLAQEPQAILLRYLETLTVIGADKNTTVVFPLPMDLLSSFLGDRKKAP</sequence>
<proteinExistence type="inferred from homology"/>
<evidence type="ECO:0000313" key="6">
    <source>
        <dbReference type="Proteomes" id="UP000072421"/>
    </source>
</evidence>
<keyword evidence="3" id="KW-1133">Transmembrane helix</keyword>
<dbReference type="PANTHER" id="PTHR10264">
    <property type="entry name" value="BAND 7 PROTEIN-RELATED"/>
    <property type="match status" value="1"/>
</dbReference>
<protein>
    <submittedName>
        <fullName evidence="5">SPFH domain / Band 7 family protein</fullName>
    </submittedName>
</protein>
<evidence type="ECO:0000256" key="1">
    <source>
        <dbReference type="ARBA" id="ARBA00004167"/>
    </source>
</evidence>
<reference evidence="5 6" key="1">
    <citation type="submission" date="2015-11" db="EMBL/GenBank/DDBJ databases">
        <title>Exploring the genomic traits of fungus-feeding bacterial genus Collimonas.</title>
        <authorList>
            <person name="Song C."/>
            <person name="Schmidt R."/>
            <person name="de Jager V."/>
            <person name="Krzyzanowska D."/>
            <person name="Jongedijk E."/>
            <person name="Cankar K."/>
            <person name="Beekwilder J."/>
            <person name="van Veen A."/>
            <person name="de Boer W."/>
            <person name="van Veen J.A."/>
            <person name="Garbeva P."/>
        </authorList>
    </citation>
    <scope>NUCLEOTIDE SEQUENCE [LARGE SCALE GENOMIC DNA]</scope>
    <source>
        <strain evidence="5 6">Ter6</strain>
    </source>
</reference>
<dbReference type="SMART" id="SM00244">
    <property type="entry name" value="PHB"/>
    <property type="match status" value="1"/>
</dbReference>
<organism evidence="5">
    <name type="scientific">Collimonas fungivorans</name>
    <dbReference type="NCBI Taxonomy" id="158899"/>
    <lineage>
        <taxon>Bacteria</taxon>
        <taxon>Pseudomonadati</taxon>
        <taxon>Pseudomonadota</taxon>
        <taxon>Betaproteobacteria</taxon>
        <taxon>Burkholderiales</taxon>
        <taxon>Oxalobacteraceae</taxon>
        <taxon>Collimonas</taxon>
    </lineage>
</organism>
<evidence type="ECO:0000256" key="3">
    <source>
        <dbReference type="SAM" id="Phobius"/>
    </source>
</evidence>
<dbReference type="GO" id="GO:0005886">
    <property type="term" value="C:plasma membrane"/>
    <property type="evidence" value="ECO:0007669"/>
    <property type="project" value="InterPro"/>
</dbReference>
<evidence type="ECO:0000313" key="5">
    <source>
        <dbReference type="EMBL" id="AMO94744.1"/>
    </source>
</evidence>
<dbReference type="PATRIC" id="fig|158899.10.peg.2052"/>
<feature type="domain" description="Band 7" evidence="4">
    <location>
        <begin position="23"/>
        <end position="180"/>
    </location>
</feature>
<dbReference type="PANTHER" id="PTHR10264:SF19">
    <property type="entry name" value="AT06885P-RELATED"/>
    <property type="match status" value="1"/>
</dbReference>
<feature type="transmembrane region" description="Helical" evidence="3">
    <location>
        <begin position="6"/>
        <end position="28"/>
    </location>
</feature>
<evidence type="ECO:0000259" key="4">
    <source>
        <dbReference type="SMART" id="SM00244"/>
    </source>
</evidence>
<dbReference type="FunFam" id="3.30.479.30:FF:000004">
    <property type="entry name" value="Putative membrane protease family, stomatin"/>
    <property type="match status" value="1"/>
</dbReference>
<dbReference type="Gene3D" id="3.30.479.30">
    <property type="entry name" value="Band 7 domain"/>
    <property type="match status" value="1"/>
</dbReference>
<dbReference type="AlphaFoldDB" id="A0A127PAS8"/>
<comment type="subcellular location">
    <subcellularLocation>
        <location evidence="1">Membrane</location>
        <topology evidence="1">Single-pass membrane protein</topology>
    </subcellularLocation>
</comment>
<name>A0A127PAS8_9BURK</name>
<gene>
    <name evidence="5" type="ORF">CFter6_2053</name>
</gene>
<evidence type="ECO:0000256" key="2">
    <source>
        <dbReference type="ARBA" id="ARBA00008164"/>
    </source>
</evidence>
<dbReference type="PRINTS" id="PR00721">
    <property type="entry name" value="STOMATIN"/>
</dbReference>
<dbReference type="RefSeq" id="WP_061539724.1">
    <property type="nucleotide sequence ID" value="NZ_CP013232.1"/>
</dbReference>
<dbReference type="OrthoDB" id="9809197at2"/>
<accession>A0A127PAS8</accession>
<dbReference type="SUPFAM" id="SSF117892">
    <property type="entry name" value="Band 7/SPFH domain"/>
    <property type="match status" value="1"/>
</dbReference>
<dbReference type="InterPro" id="IPR001972">
    <property type="entry name" value="Stomatin_HflK_fam"/>
</dbReference>
<dbReference type="GO" id="GO:0098552">
    <property type="term" value="C:side of membrane"/>
    <property type="evidence" value="ECO:0007669"/>
    <property type="project" value="UniProtKB-ARBA"/>
</dbReference>
<dbReference type="InterPro" id="IPR036013">
    <property type="entry name" value="Band_7/SPFH_dom_sf"/>
</dbReference>
<keyword evidence="3" id="KW-0812">Transmembrane</keyword>
<comment type="similarity">
    <text evidence="2">Belongs to the band 7/mec-2 family.</text>
</comment>
<keyword evidence="3" id="KW-0472">Membrane</keyword>
<dbReference type="EMBL" id="CP013232">
    <property type="protein sequence ID" value="AMO94744.1"/>
    <property type="molecule type" value="Genomic_DNA"/>
</dbReference>
<dbReference type="Pfam" id="PF01145">
    <property type="entry name" value="Band_7"/>
    <property type="match status" value="1"/>
</dbReference>